<keyword evidence="3" id="KW-1185">Reference proteome</keyword>
<accession>A0AAN9JH95</accession>
<reference evidence="1 3" key="1">
    <citation type="submission" date="2024-01" db="EMBL/GenBank/DDBJ databases">
        <title>The genomes of 5 underutilized Papilionoideae crops provide insights into root nodulation and disease resistanc.</title>
        <authorList>
            <person name="Jiang F."/>
        </authorList>
    </citation>
    <scope>NUCLEOTIDE SEQUENCE [LARGE SCALE GENOMIC DNA]</scope>
    <source>
        <strain evidence="1">LVBAO_FW01</strain>
        <tissue evidence="1">Leaves</tissue>
    </source>
</reference>
<gene>
    <name evidence="2" type="ORF">VNO77_46807</name>
    <name evidence="1" type="ORF">VNO77_47122</name>
</gene>
<sequence>MAERLTLPPLLAQSVRQGCGFAVTRSSLLPQMAPTSFGPACSHPIKRDTRNQDRYKILDGLRGPQLIPINEDDASRQYATDDYHCRSKSELKNEFNTFLAEATEASRV</sequence>
<organism evidence="1 3">
    <name type="scientific">Canavalia gladiata</name>
    <name type="common">Sword bean</name>
    <name type="synonym">Dolichos gladiatus</name>
    <dbReference type="NCBI Taxonomy" id="3824"/>
    <lineage>
        <taxon>Eukaryota</taxon>
        <taxon>Viridiplantae</taxon>
        <taxon>Streptophyta</taxon>
        <taxon>Embryophyta</taxon>
        <taxon>Tracheophyta</taxon>
        <taxon>Spermatophyta</taxon>
        <taxon>Magnoliopsida</taxon>
        <taxon>eudicotyledons</taxon>
        <taxon>Gunneridae</taxon>
        <taxon>Pentapetalae</taxon>
        <taxon>rosids</taxon>
        <taxon>fabids</taxon>
        <taxon>Fabales</taxon>
        <taxon>Fabaceae</taxon>
        <taxon>Papilionoideae</taxon>
        <taxon>50 kb inversion clade</taxon>
        <taxon>NPAAA clade</taxon>
        <taxon>indigoferoid/millettioid clade</taxon>
        <taxon>Phaseoleae</taxon>
        <taxon>Canavalia</taxon>
    </lineage>
</organism>
<evidence type="ECO:0000313" key="3">
    <source>
        <dbReference type="Proteomes" id="UP001367508"/>
    </source>
</evidence>
<dbReference type="EMBL" id="JAYMYQ010000031">
    <property type="protein sequence ID" value="KAK7298211.1"/>
    <property type="molecule type" value="Genomic_DNA"/>
</dbReference>
<name>A0AAN9JH95_CANGL</name>
<proteinExistence type="predicted"/>
<dbReference type="AlphaFoldDB" id="A0AAN9JH95"/>
<dbReference type="Proteomes" id="UP001367508">
    <property type="component" value="Unassembled WGS sequence"/>
</dbReference>
<dbReference type="EMBL" id="JAYMYQ010000028">
    <property type="protein sequence ID" value="KAK7298349.1"/>
    <property type="molecule type" value="Genomic_DNA"/>
</dbReference>
<comment type="caution">
    <text evidence="1">The sequence shown here is derived from an EMBL/GenBank/DDBJ whole genome shotgun (WGS) entry which is preliminary data.</text>
</comment>
<evidence type="ECO:0000313" key="2">
    <source>
        <dbReference type="EMBL" id="KAK7298349.1"/>
    </source>
</evidence>
<evidence type="ECO:0000313" key="1">
    <source>
        <dbReference type="EMBL" id="KAK7298211.1"/>
    </source>
</evidence>
<protein>
    <submittedName>
        <fullName evidence="1">Uncharacterized protein</fullName>
    </submittedName>
</protein>